<evidence type="ECO:0000313" key="2">
    <source>
        <dbReference type="EMBL" id="OMJ67874.1"/>
    </source>
</evidence>
<gene>
    <name evidence="2" type="ORF">SteCoe_34850</name>
</gene>
<feature type="region of interest" description="Disordered" evidence="1">
    <location>
        <begin position="150"/>
        <end position="173"/>
    </location>
</feature>
<evidence type="ECO:0000256" key="1">
    <source>
        <dbReference type="SAM" id="MobiDB-lite"/>
    </source>
</evidence>
<evidence type="ECO:0000313" key="3">
    <source>
        <dbReference type="Proteomes" id="UP000187209"/>
    </source>
</evidence>
<name>A0A1R2ATM8_9CILI</name>
<protein>
    <submittedName>
        <fullName evidence="2">Uncharacterized protein</fullName>
    </submittedName>
</protein>
<comment type="caution">
    <text evidence="2">The sequence shown here is derived from an EMBL/GenBank/DDBJ whole genome shotgun (WGS) entry which is preliminary data.</text>
</comment>
<feature type="region of interest" description="Disordered" evidence="1">
    <location>
        <begin position="569"/>
        <end position="607"/>
    </location>
</feature>
<dbReference type="Proteomes" id="UP000187209">
    <property type="component" value="Unassembled WGS sequence"/>
</dbReference>
<dbReference type="AlphaFoldDB" id="A0A1R2ATM8"/>
<accession>A0A1R2ATM8</accession>
<reference evidence="2 3" key="1">
    <citation type="submission" date="2016-11" db="EMBL/GenBank/DDBJ databases">
        <title>The macronuclear genome of Stentor coeruleus: a giant cell with tiny introns.</title>
        <authorList>
            <person name="Slabodnick M."/>
            <person name="Ruby J.G."/>
            <person name="Reiff S.B."/>
            <person name="Swart E.C."/>
            <person name="Gosai S."/>
            <person name="Prabakaran S."/>
            <person name="Witkowska E."/>
            <person name="Larue G.E."/>
            <person name="Fisher S."/>
            <person name="Freeman R.M."/>
            <person name="Gunawardena J."/>
            <person name="Chu W."/>
            <person name="Stover N.A."/>
            <person name="Gregory B.D."/>
            <person name="Nowacki M."/>
            <person name="Derisi J."/>
            <person name="Roy S.W."/>
            <person name="Marshall W.F."/>
            <person name="Sood P."/>
        </authorList>
    </citation>
    <scope>NUCLEOTIDE SEQUENCE [LARGE SCALE GENOMIC DNA]</scope>
    <source>
        <strain evidence="2">WM001</strain>
    </source>
</reference>
<organism evidence="2 3">
    <name type="scientific">Stentor coeruleus</name>
    <dbReference type="NCBI Taxonomy" id="5963"/>
    <lineage>
        <taxon>Eukaryota</taxon>
        <taxon>Sar</taxon>
        <taxon>Alveolata</taxon>
        <taxon>Ciliophora</taxon>
        <taxon>Postciliodesmatophora</taxon>
        <taxon>Heterotrichea</taxon>
        <taxon>Heterotrichida</taxon>
        <taxon>Stentoridae</taxon>
        <taxon>Stentor</taxon>
    </lineage>
</organism>
<dbReference type="EMBL" id="MPUH01001422">
    <property type="protein sequence ID" value="OMJ67874.1"/>
    <property type="molecule type" value="Genomic_DNA"/>
</dbReference>
<feature type="region of interest" description="Disordered" evidence="1">
    <location>
        <begin position="70"/>
        <end position="109"/>
    </location>
</feature>
<feature type="compositionally biased region" description="Polar residues" evidence="1">
    <location>
        <begin position="584"/>
        <end position="607"/>
    </location>
</feature>
<sequence length="607" mass="66431">MSRHNRRGIILNPPSKDERILSNAMLPASLLPSPKSTVSHLRAFATSGKDIVTSFTSKLVSFIFPTGPSDKPQVNYSEKTSSERQNLNSDPSSLTEATLPHKRAFSPSDNMNLKRKKVSKSDIEIQTDLPYEPKKFLPLVKKHNFKSSELINKGDSGGEMDTKGTEDEDEEFPMRKVHRRTVRKNKNWISKGPALEIIPEKVKNQQIINLGRTCGVNITGNVEEINKNKIEDQQKTFNRNVLSPVSIGKSTGNMAGFVPTSPTALFLPSPSNATVSNKEFSFSNTKPLIKTPEFKSESNRSLFETPSFGIHDKKLENPLETVPDKQNLFTKPQPVPKSPILESFNCPKPSTDPIKQKISSEPSVNIVEKNPVTEILEKKSFVPVTRDDQSLSVINTQTIKENPSSIAPASVSSQSKEPVSSLFNLPSTSPISNASSNPFLNKSAIKTADLPYKFGILGPTQSTTDLPNIEKTPSISQNVDIEMDTSGAFSSQIIPAHNFTQNPVLFQTPPSVPNSPFTSFSGSGSQFANSSFNSMPQNMFSGPCTLPQSPPVLFGNTFNSTTPINYPNMTGIFGTGPSEVPETQVKTQSTGFSLGIVSSQTSKRPRK</sequence>
<feature type="compositionally biased region" description="Polar residues" evidence="1">
    <location>
        <begin position="72"/>
        <end position="96"/>
    </location>
</feature>
<keyword evidence="3" id="KW-1185">Reference proteome</keyword>
<proteinExistence type="predicted"/>